<feature type="compositionally biased region" description="Polar residues" evidence="1">
    <location>
        <begin position="1191"/>
        <end position="1204"/>
    </location>
</feature>
<organism evidence="2 3">
    <name type="scientific">Cylicocyclus nassatus</name>
    <name type="common">Nematode worm</name>
    <dbReference type="NCBI Taxonomy" id="53992"/>
    <lineage>
        <taxon>Eukaryota</taxon>
        <taxon>Metazoa</taxon>
        <taxon>Ecdysozoa</taxon>
        <taxon>Nematoda</taxon>
        <taxon>Chromadorea</taxon>
        <taxon>Rhabditida</taxon>
        <taxon>Rhabditina</taxon>
        <taxon>Rhabditomorpha</taxon>
        <taxon>Strongyloidea</taxon>
        <taxon>Strongylidae</taxon>
        <taxon>Cylicocyclus</taxon>
    </lineage>
</organism>
<feature type="region of interest" description="Disordered" evidence="1">
    <location>
        <begin position="1128"/>
        <end position="1148"/>
    </location>
</feature>
<feature type="compositionally biased region" description="Low complexity" evidence="1">
    <location>
        <begin position="228"/>
        <end position="242"/>
    </location>
</feature>
<feature type="region of interest" description="Disordered" evidence="1">
    <location>
        <begin position="812"/>
        <end position="832"/>
    </location>
</feature>
<feature type="compositionally biased region" description="Polar residues" evidence="1">
    <location>
        <begin position="1507"/>
        <end position="1520"/>
    </location>
</feature>
<feature type="region of interest" description="Disordered" evidence="1">
    <location>
        <begin position="1492"/>
        <end position="1520"/>
    </location>
</feature>
<evidence type="ECO:0000313" key="3">
    <source>
        <dbReference type="Proteomes" id="UP001176961"/>
    </source>
</evidence>
<dbReference type="EMBL" id="CATQJL010000118">
    <property type="protein sequence ID" value="CAJ0596404.1"/>
    <property type="molecule type" value="Genomic_DNA"/>
</dbReference>
<feature type="region of interest" description="Disordered" evidence="1">
    <location>
        <begin position="1176"/>
        <end position="1204"/>
    </location>
</feature>
<name>A0AA36M2F0_CYLNA</name>
<feature type="compositionally biased region" description="Polar residues" evidence="1">
    <location>
        <begin position="559"/>
        <end position="572"/>
    </location>
</feature>
<feature type="region of interest" description="Disordered" evidence="1">
    <location>
        <begin position="180"/>
        <end position="200"/>
    </location>
</feature>
<feature type="compositionally biased region" description="Polar residues" evidence="1">
    <location>
        <begin position="496"/>
        <end position="513"/>
    </location>
</feature>
<feature type="compositionally biased region" description="Polar residues" evidence="1">
    <location>
        <begin position="1128"/>
        <end position="1145"/>
    </location>
</feature>
<reference evidence="2" key="1">
    <citation type="submission" date="2023-07" db="EMBL/GenBank/DDBJ databases">
        <authorList>
            <consortium name="CYATHOMIX"/>
        </authorList>
    </citation>
    <scope>NUCLEOTIDE SEQUENCE</scope>
    <source>
        <strain evidence="2">N/A</strain>
    </source>
</reference>
<feature type="compositionally biased region" description="Polar residues" evidence="1">
    <location>
        <begin position="180"/>
        <end position="197"/>
    </location>
</feature>
<feature type="region of interest" description="Disordered" evidence="1">
    <location>
        <begin position="228"/>
        <end position="256"/>
    </location>
</feature>
<feature type="compositionally biased region" description="Polar residues" evidence="1">
    <location>
        <begin position="243"/>
        <end position="256"/>
    </location>
</feature>
<feature type="compositionally biased region" description="Polar residues" evidence="1">
    <location>
        <begin position="875"/>
        <end position="888"/>
    </location>
</feature>
<proteinExistence type="predicted"/>
<feature type="region of interest" description="Disordered" evidence="1">
    <location>
        <begin position="544"/>
        <end position="572"/>
    </location>
</feature>
<feature type="compositionally biased region" description="Low complexity" evidence="1">
    <location>
        <begin position="1176"/>
        <end position="1190"/>
    </location>
</feature>
<feature type="region of interest" description="Disordered" evidence="1">
    <location>
        <begin position="860"/>
        <end position="888"/>
    </location>
</feature>
<accession>A0AA36M2F0</accession>
<gene>
    <name evidence="2" type="ORF">CYNAS_LOCUS8387</name>
</gene>
<sequence>MIANYRDNMSYTEDQKLTLSQMRLLKSGFAIGSAGDYLGLPAGLDVVNVNKLGNYETDLVLGGALPPLNKRHDLFSSCLPAPQRGEPVTLNLGGQAKIYGDLPDKSVFINRVGGKNEDAVPYTKEAMFSGATNSVKEAIFLPRDTSVGSFTHVNGATSSYLAHDMADINEIPANAENLKSGVSDTGSSIPTSATSPTFDYERGQEGDVYAALEAAGVNPLLAVSSVSSGASTPSGSAAHSGTNASESSGRTSYMSGNSGSAVKTIAGIAAPNGDISGLSVAFDPNAAPIDYSNVQNVEQIKELQNRLAAQDDDFEKMIANYRDNMSYTEDQKLTLSQMRLLKSGFAIGSAGDYLGLPAGLDVVNVNKLGNYETDLVLGGALPPLNKRHDLFSSCLPAPQRGEPVTLNLGGQAKIYGDLPDKSVFINRVGGKNEDAVPYTKEAMFSGATNSVKEAIFLPRDTSVGSFTHVNGATSSYLAHDMADINEIPANAENLKSGVSDTGSSIPTSATSPTFDYERGQEGDVYAALEAAGVNPLLAVSSVSSGASTPSGSAAHSGTNASESSGRTSYMSGNSGSAVKTIAGIAAPNGDISGLSVAFDPNAAPIDYSNVQNVEQIKELQNRLAAQDDDFEKMIANYRDNMSYTEDQKLTLSQMRLLKSGFAIGSAGDYLGLPAGLDVVNVNKLGNYETDLVLGGALPPLNKRHDLFSSCLPAPQRGEPVTLNLGGQAKIYGDLPDKSVFINRVGGKNEDAVPYTKEAMFSGATNSVKEAIFLPRDTSVGSFTHVNGATSSYLAHDMADINEIPANAENLKSGVSDTGSSIPTSATSPTFDYERGQEGDVYAALEAAGVNPLLAVSSVSSGASTPSGSAAHSGTNASESSGRTSYMSGNSGSAVKTIAGIAAPNGDISGLSVAFDPNAAPIDYSNVQNVEQIKELQNRLAAQDDDFEKMIANYRDNMSYTEDQKLTLSQMRLLKSGFAIGSAGDYLGLPAGLDVVNVNKLGNYETDLVLGGALPPLNKRHDLFSSCLPAPQRGEPVTLNLGGQAKIYGDLPDKSVFINRVGGKNEDAVPYTKEAMFSGATNSVKEAIFLPRDTSVGSFTHVNGATSSYLAHDMADINEIPANAENLKSGVSDTGSSIPTSATSPTFDYERGQEGDVYAALEAAGVNPLLAVSSVSSGASTPSGSAAHSGTNASESSGRTSYMSGNSGSAVKTIAGIAAPNGDISGLSVAFDPNAAPIDYSNVQNVEQIKELQNRLAAQDDDFEKMIANYRDNMSYTEDQKLTLSQMRLLKSGFAIGSAGDYLGLPAGLDVVNVNKLGNYETDLVLGGALPPLNKRHDLFSSCLPAPQRGEPVTLNLGGQAKIYGDLPDKSVFINRVGGKNEDAVPYTKEAMFSGATNSVKEAIFLPRDTSVGSFTHVNGATSSYLAHDMADINEIPANAENLKSGVSDTGSSIPTSATSPTFDYERGQEGDVYAALEAAGVNPLLAVSSVSSGASTPSGSAAHSGTNASESSGRTSYMSGNSGSAVKTIAGIAAPNGDISGLSVAFDPNAAPIDYSNVQNVEQIKELQNRLAAQ</sequence>
<feature type="compositionally biased region" description="Polar residues" evidence="1">
    <location>
        <begin position="1444"/>
        <end position="1461"/>
    </location>
</feature>
<feature type="compositionally biased region" description="Low complexity" evidence="1">
    <location>
        <begin position="544"/>
        <end position="558"/>
    </location>
</feature>
<dbReference type="Proteomes" id="UP001176961">
    <property type="component" value="Unassembled WGS sequence"/>
</dbReference>
<keyword evidence="3" id="KW-1185">Reference proteome</keyword>
<feature type="region of interest" description="Disordered" evidence="1">
    <location>
        <begin position="496"/>
        <end position="516"/>
    </location>
</feature>
<feature type="compositionally biased region" description="Low complexity" evidence="1">
    <location>
        <begin position="1492"/>
        <end position="1506"/>
    </location>
</feature>
<feature type="compositionally biased region" description="Polar residues" evidence="1">
    <location>
        <begin position="812"/>
        <end position="829"/>
    </location>
</feature>
<feature type="compositionally biased region" description="Low complexity" evidence="1">
    <location>
        <begin position="860"/>
        <end position="874"/>
    </location>
</feature>
<evidence type="ECO:0000313" key="2">
    <source>
        <dbReference type="EMBL" id="CAJ0596404.1"/>
    </source>
</evidence>
<comment type="caution">
    <text evidence="2">The sequence shown here is derived from an EMBL/GenBank/DDBJ whole genome shotgun (WGS) entry which is preliminary data.</text>
</comment>
<protein>
    <submittedName>
        <fullName evidence="2">Uncharacterized protein</fullName>
    </submittedName>
</protein>
<feature type="region of interest" description="Disordered" evidence="1">
    <location>
        <begin position="1444"/>
        <end position="1464"/>
    </location>
</feature>
<evidence type="ECO:0000256" key="1">
    <source>
        <dbReference type="SAM" id="MobiDB-lite"/>
    </source>
</evidence>
<feature type="non-terminal residue" evidence="2">
    <location>
        <position position="1"/>
    </location>
</feature>